<dbReference type="AlphaFoldDB" id="A0A178LS02"/>
<dbReference type="RefSeq" id="WP_064282974.1">
    <property type="nucleotide sequence ID" value="NZ_LWCS01000032.1"/>
</dbReference>
<accession>A0A178LS02</accession>
<evidence type="ECO:0000313" key="1">
    <source>
        <dbReference type="EMBL" id="OAN36769.1"/>
    </source>
</evidence>
<comment type="caution">
    <text evidence="1">The sequence shown here is derived from an EMBL/GenBank/DDBJ whole genome shotgun (WGS) entry which is preliminary data.</text>
</comment>
<protein>
    <submittedName>
        <fullName evidence="1">Uncharacterized protein</fullName>
    </submittedName>
</protein>
<dbReference type="EMBL" id="LWCS01000032">
    <property type="protein sequence ID" value="OAN36769.1"/>
    <property type="molecule type" value="Genomic_DNA"/>
</dbReference>
<reference evidence="1 2" key="1">
    <citation type="submission" date="2016-04" db="EMBL/GenBank/DDBJ databases">
        <title>Draft Genome Sequences of Staphylococcus capitis Strain H36, S. capitis Strain H65, S. cohnii Strain H62, S. hominis Strain H69, Mycobacterium iranicum Strain H39, Plantibacter sp. Strain H53, Pseudomonas oryzihabitans Strain H72, and Microbacterium sp. Strain H83, isolated from residential settings.</title>
        <authorList>
            <person name="Lymperopoulou D."/>
            <person name="Adams R.I."/>
            <person name="Lindow S."/>
            <person name="Coil D.A."/>
            <person name="Jospin G."/>
            <person name="Eisen J.A."/>
        </authorList>
    </citation>
    <scope>NUCLEOTIDE SEQUENCE [LARGE SCALE GENOMIC DNA]</scope>
    <source>
        <strain evidence="1 2">H39</strain>
    </source>
</reference>
<evidence type="ECO:0000313" key="2">
    <source>
        <dbReference type="Proteomes" id="UP000078396"/>
    </source>
</evidence>
<name>A0A178LS02_MYCIR</name>
<proteinExistence type="predicted"/>
<organism evidence="1 2">
    <name type="scientific">Mycolicibacterium iranicum</name>
    <name type="common">Mycobacterium iranicum</name>
    <dbReference type="NCBI Taxonomy" id="912594"/>
    <lineage>
        <taxon>Bacteria</taxon>
        <taxon>Bacillati</taxon>
        <taxon>Actinomycetota</taxon>
        <taxon>Actinomycetes</taxon>
        <taxon>Mycobacteriales</taxon>
        <taxon>Mycobacteriaceae</taxon>
        <taxon>Mycolicibacterium</taxon>
    </lineage>
</organism>
<dbReference type="Proteomes" id="UP000078396">
    <property type="component" value="Unassembled WGS sequence"/>
</dbReference>
<gene>
    <name evidence="1" type="ORF">A4X20_06125</name>
</gene>
<sequence>MGYRDSTGAKHRLQGVFTQTLLLNRSPRLDDLDTAAFAALRAHPATDGHQGSMLYALQRVVAALG</sequence>